<keyword evidence="2" id="KW-1185">Reference proteome</keyword>
<protein>
    <submittedName>
        <fullName evidence="1">Uncharacterized protein</fullName>
    </submittedName>
</protein>
<organism evidence="1 2">
    <name type="scientific">Rhipicephalus microplus</name>
    <name type="common">Cattle tick</name>
    <name type="synonym">Boophilus microplus</name>
    <dbReference type="NCBI Taxonomy" id="6941"/>
    <lineage>
        <taxon>Eukaryota</taxon>
        <taxon>Metazoa</taxon>
        <taxon>Ecdysozoa</taxon>
        <taxon>Arthropoda</taxon>
        <taxon>Chelicerata</taxon>
        <taxon>Arachnida</taxon>
        <taxon>Acari</taxon>
        <taxon>Parasitiformes</taxon>
        <taxon>Ixodida</taxon>
        <taxon>Ixodoidea</taxon>
        <taxon>Ixodidae</taxon>
        <taxon>Rhipicephalinae</taxon>
        <taxon>Rhipicephalus</taxon>
        <taxon>Boophilus</taxon>
    </lineage>
</organism>
<dbReference type="Proteomes" id="UP000821866">
    <property type="component" value="Chromosome 7"/>
</dbReference>
<sequence length="122" mass="14193">MKVGPAFSLLNHDTAAALRFLVQRGDLPQEALTPAWFIETIYRWFKVLTSRTTKLGISKLNHQKYEDSQIFLKDMTQSFLCIHAWEERGVMDVEWSRAGMTRRVLEAIGLVCTELRRFSMLQ</sequence>
<reference evidence="1" key="1">
    <citation type="journal article" date="2020" name="Cell">
        <title>Large-Scale Comparative Analyses of Tick Genomes Elucidate Their Genetic Diversity and Vector Capacities.</title>
        <authorList>
            <consortium name="Tick Genome and Microbiome Consortium (TIGMIC)"/>
            <person name="Jia N."/>
            <person name="Wang J."/>
            <person name="Shi W."/>
            <person name="Du L."/>
            <person name="Sun Y."/>
            <person name="Zhan W."/>
            <person name="Jiang J.F."/>
            <person name="Wang Q."/>
            <person name="Zhang B."/>
            <person name="Ji P."/>
            <person name="Bell-Sakyi L."/>
            <person name="Cui X.M."/>
            <person name="Yuan T.T."/>
            <person name="Jiang B.G."/>
            <person name="Yang W.F."/>
            <person name="Lam T.T."/>
            <person name="Chang Q.C."/>
            <person name="Ding S.J."/>
            <person name="Wang X.J."/>
            <person name="Zhu J.G."/>
            <person name="Ruan X.D."/>
            <person name="Zhao L."/>
            <person name="Wei J.T."/>
            <person name="Ye R.Z."/>
            <person name="Que T.C."/>
            <person name="Du C.H."/>
            <person name="Zhou Y.H."/>
            <person name="Cheng J.X."/>
            <person name="Dai P.F."/>
            <person name="Guo W.B."/>
            <person name="Han X.H."/>
            <person name="Huang E.J."/>
            <person name="Li L.F."/>
            <person name="Wei W."/>
            <person name="Gao Y.C."/>
            <person name="Liu J.Z."/>
            <person name="Shao H.Z."/>
            <person name="Wang X."/>
            <person name="Wang C.C."/>
            <person name="Yang T.C."/>
            <person name="Huo Q.B."/>
            <person name="Li W."/>
            <person name="Chen H.Y."/>
            <person name="Chen S.E."/>
            <person name="Zhou L.G."/>
            <person name="Ni X.B."/>
            <person name="Tian J.H."/>
            <person name="Sheng Y."/>
            <person name="Liu T."/>
            <person name="Pan Y.S."/>
            <person name="Xia L.Y."/>
            <person name="Li J."/>
            <person name="Zhao F."/>
            <person name="Cao W.C."/>
        </authorList>
    </citation>
    <scope>NUCLEOTIDE SEQUENCE</scope>
    <source>
        <strain evidence="1">Rmic-2018</strain>
    </source>
</reference>
<gene>
    <name evidence="1" type="ORF">HPB51_002120</name>
</gene>
<evidence type="ECO:0000313" key="1">
    <source>
        <dbReference type="EMBL" id="KAH8020476.1"/>
    </source>
</evidence>
<reference evidence="1" key="2">
    <citation type="submission" date="2021-09" db="EMBL/GenBank/DDBJ databases">
        <authorList>
            <person name="Jia N."/>
            <person name="Wang J."/>
            <person name="Shi W."/>
            <person name="Du L."/>
            <person name="Sun Y."/>
            <person name="Zhan W."/>
            <person name="Jiang J."/>
            <person name="Wang Q."/>
            <person name="Zhang B."/>
            <person name="Ji P."/>
            <person name="Sakyi L.B."/>
            <person name="Cui X."/>
            <person name="Yuan T."/>
            <person name="Jiang B."/>
            <person name="Yang W."/>
            <person name="Lam T.T.-Y."/>
            <person name="Chang Q."/>
            <person name="Ding S."/>
            <person name="Wang X."/>
            <person name="Zhu J."/>
            <person name="Ruan X."/>
            <person name="Zhao L."/>
            <person name="Wei J."/>
            <person name="Que T."/>
            <person name="Du C."/>
            <person name="Cheng J."/>
            <person name="Dai P."/>
            <person name="Han X."/>
            <person name="Huang E."/>
            <person name="Gao Y."/>
            <person name="Liu J."/>
            <person name="Shao H."/>
            <person name="Ye R."/>
            <person name="Li L."/>
            <person name="Wei W."/>
            <person name="Wang X."/>
            <person name="Wang C."/>
            <person name="Huo Q."/>
            <person name="Li W."/>
            <person name="Guo W."/>
            <person name="Chen H."/>
            <person name="Chen S."/>
            <person name="Zhou L."/>
            <person name="Zhou L."/>
            <person name="Ni X."/>
            <person name="Tian J."/>
            <person name="Zhou Y."/>
            <person name="Sheng Y."/>
            <person name="Liu T."/>
            <person name="Pan Y."/>
            <person name="Xia L."/>
            <person name="Li J."/>
            <person name="Zhao F."/>
            <person name="Cao W."/>
        </authorList>
    </citation>
    <scope>NUCLEOTIDE SEQUENCE</scope>
    <source>
        <strain evidence="1">Rmic-2018</strain>
        <tissue evidence="1">Larvae</tissue>
    </source>
</reference>
<evidence type="ECO:0000313" key="2">
    <source>
        <dbReference type="Proteomes" id="UP000821866"/>
    </source>
</evidence>
<name>A0A9J6DEC7_RHIMP</name>
<comment type="caution">
    <text evidence="1">The sequence shown here is derived from an EMBL/GenBank/DDBJ whole genome shotgun (WGS) entry which is preliminary data.</text>
</comment>
<accession>A0A9J6DEC7</accession>
<dbReference type="EMBL" id="JABSTU010000009">
    <property type="protein sequence ID" value="KAH8020476.1"/>
    <property type="molecule type" value="Genomic_DNA"/>
</dbReference>
<dbReference type="AlphaFoldDB" id="A0A9J6DEC7"/>
<proteinExistence type="predicted"/>